<protein>
    <recommendedName>
        <fullName evidence="3">Halobacterial output domain-containing protein</fullName>
    </recommendedName>
</protein>
<dbReference type="AlphaFoldDB" id="A0ABD5YXU4"/>
<sequence>MSTETSSDPLPASVSEYTIDYPGATPTRIMRELDLDSAYRAQVEYFCTVTRYTLYAEMNDCEKGVDLRLQTVEWADVAEWEVPAEDRPPEA</sequence>
<dbReference type="EMBL" id="JBHTAX010000007">
    <property type="protein sequence ID" value="MFC7193257.1"/>
    <property type="molecule type" value="Genomic_DNA"/>
</dbReference>
<comment type="caution">
    <text evidence="1">The sequence shown here is derived from an EMBL/GenBank/DDBJ whole genome shotgun (WGS) entry which is preliminary data.</text>
</comment>
<evidence type="ECO:0000313" key="1">
    <source>
        <dbReference type="EMBL" id="MFC7193257.1"/>
    </source>
</evidence>
<organism evidence="1 2">
    <name type="scientific">Halocatena marina</name>
    <dbReference type="NCBI Taxonomy" id="2934937"/>
    <lineage>
        <taxon>Archaea</taxon>
        <taxon>Methanobacteriati</taxon>
        <taxon>Methanobacteriota</taxon>
        <taxon>Stenosarchaea group</taxon>
        <taxon>Halobacteria</taxon>
        <taxon>Halobacteriales</taxon>
        <taxon>Natronomonadaceae</taxon>
        <taxon>Halocatena</taxon>
    </lineage>
</organism>
<dbReference type="RefSeq" id="WP_390207092.1">
    <property type="nucleotide sequence ID" value="NZ_JBHSZC010000006.1"/>
</dbReference>
<accession>A0ABD5YXU4</accession>
<proteinExistence type="predicted"/>
<evidence type="ECO:0000313" key="2">
    <source>
        <dbReference type="Proteomes" id="UP001596417"/>
    </source>
</evidence>
<name>A0ABD5YXU4_9EURY</name>
<reference evidence="1 2" key="1">
    <citation type="journal article" date="2019" name="Int. J. Syst. Evol. Microbiol.">
        <title>The Global Catalogue of Microorganisms (GCM) 10K type strain sequencing project: providing services to taxonomists for standard genome sequencing and annotation.</title>
        <authorList>
            <consortium name="The Broad Institute Genomics Platform"/>
            <consortium name="The Broad Institute Genome Sequencing Center for Infectious Disease"/>
            <person name="Wu L."/>
            <person name="Ma J."/>
        </authorList>
    </citation>
    <scope>NUCLEOTIDE SEQUENCE [LARGE SCALE GENOMIC DNA]</scope>
    <source>
        <strain evidence="1 2">RDMS1</strain>
    </source>
</reference>
<keyword evidence="2" id="KW-1185">Reference proteome</keyword>
<evidence type="ECO:0008006" key="3">
    <source>
        <dbReference type="Google" id="ProtNLM"/>
    </source>
</evidence>
<dbReference type="Proteomes" id="UP001596417">
    <property type="component" value="Unassembled WGS sequence"/>
</dbReference>
<gene>
    <name evidence="1" type="ORF">ACFQL7_28015</name>
</gene>